<accession>A0ABQ4G6V4</accession>
<dbReference type="PANTHER" id="PTHR21015">
    <property type="entry name" value="UDP-N-ACETYLGLUCOSAMINE--N-ACETYLMURAMYL-(PENTAPEPTIDE) PYROPHOSPHORYL-UNDECAPRENOL N-ACETYLGLUCOSAMINE TRANSFERASE 1"/>
    <property type="match status" value="1"/>
</dbReference>
<evidence type="ECO:0000313" key="2">
    <source>
        <dbReference type="EMBL" id="GIH42812.1"/>
    </source>
</evidence>
<sequence length="406" mass="43091">MTALRVIFFAFSRSSLGHIVRSTTAAARFAREGHTVTVACHEECRGIPERAGVAWYPVRELGPAPAWRGMDDPERLREFSRGRLASPAYIAECLEDELRLIDGRRPDVVISDMRNTAGVAAAMRGVPSYSIHNLRLFRHPMHVVLPEIIATLSSLGVPDRHARRVLGDAVLVPDLAVLDDLAGVPPETAALICSLTREIRHVGPLLPPGTPETAKTPRAPVPATQDGFLHVTLGGSGAGNHEIRRVVDAVGDLDLRVQITLGVAATPEVVRSTQRELAALARRATVRVTGFRPDAVDVTRAADAVVTHGGHGSITEGLAAGTPLVFLPHSPEQRLNAARVEELGLGVVLAPGDDAVVVRDKILAAVKLKGGAQTARFREALVSADGAGQMVSYVTGSLAVERAVSG</sequence>
<evidence type="ECO:0000259" key="1">
    <source>
        <dbReference type="Pfam" id="PF04101"/>
    </source>
</evidence>
<dbReference type="SUPFAM" id="SSF53756">
    <property type="entry name" value="UDP-Glycosyltransferase/glycogen phosphorylase"/>
    <property type="match status" value="1"/>
</dbReference>
<reference evidence="2 3" key="1">
    <citation type="submission" date="2021-01" db="EMBL/GenBank/DDBJ databases">
        <title>Whole genome shotgun sequence of Microbispora corallina NBRC 16416.</title>
        <authorList>
            <person name="Komaki H."/>
            <person name="Tamura T."/>
        </authorList>
    </citation>
    <scope>NUCLEOTIDE SEQUENCE [LARGE SCALE GENOMIC DNA]</scope>
    <source>
        <strain evidence="2 3">NBRC 16416</strain>
    </source>
</reference>
<feature type="domain" description="Glycosyl transferase family 28 C-terminal" evidence="1">
    <location>
        <begin position="234"/>
        <end position="349"/>
    </location>
</feature>
<comment type="caution">
    <text evidence="2">The sequence shown here is derived from an EMBL/GenBank/DDBJ whole genome shotgun (WGS) entry which is preliminary data.</text>
</comment>
<organism evidence="2 3">
    <name type="scientific">Microbispora corallina</name>
    <dbReference type="NCBI Taxonomy" id="83302"/>
    <lineage>
        <taxon>Bacteria</taxon>
        <taxon>Bacillati</taxon>
        <taxon>Actinomycetota</taxon>
        <taxon>Actinomycetes</taxon>
        <taxon>Streptosporangiales</taxon>
        <taxon>Streptosporangiaceae</taxon>
        <taxon>Microbispora</taxon>
    </lineage>
</organism>
<name>A0ABQ4G6V4_9ACTN</name>
<dbReference type="Gene3D" id="3.40.50.2000">
    <property type="entry name" value="Glycogen Phosphorylase B"/>
    <property type="match status" value="2"/>
</dbReference>
<evidence type="ECO:0000313" key="3">
    <source>
        <dbReference type="Proteomes" id="UP000603904"/>
    </source>
</evidence>
<keyword evidence="3" id="KW-1185">Reference proteome</keyword>
<dbReference type="Pfam" id="PF04101">
    <property type="entry name" value="Glyco_tran_28_C"/>
    <property type="match status" value="1"/>
</dbReference>
<protein>
    <submittedName>
        <fullName evidence="2">UDP-glucosyltransferase YjiC</fullName>
    </submittedName>
</protein>
<proteinExistence type="predicted"/>
<dbReference type="RefSeq" id="WP_204059993.1">
    <property type="nucleotide sequence ID" value="NZ_BAAAGP010000050.1"/>
</dbReference>
<dbReference type="PANTHER" id="PTHR21015:SF22">
    <property type="entry name" value="GLYCOSYLTRANSFERASE"/>
    <property type="match status" value="1"/>
</dbReference>
<gene>
    <name evidence="2" type="primary">yjiC</name>
    <name evidence="2" type="ORF">Mco01_58120</name>
</gene>
<dbReference type="InterPro" id="IPR007235">
    <property type="entry name" value="Glyco_trans_28_C"/>
</dbReference>
<dbReference type="EMBL" id="BOOC01000033">
    <property type="protein sequence ID" value="GIH42812.1"/>
    <property type="molecule type" value="Genomic_DNA"/>
</dbReference>
<dbReference type="Proteomes" id="UP000603904">
    <property type="component" value="Unassembled WGS sequence"/>
</dbReference>